<comment type="pathway">
    <text evidence="7">Sulfur metabolism; glutathione metabolism.</text>
</comment>
<dbReference type="Pfam" id="PF01019">
    <property type="entry name" value="G_glu_transpept"/>
    <property type="match status" value="1"/>
</dbReference>
<dbReference type="Proteomes" id="UP000199561">
    <property type="component" value="Unassembled WGS sequence"/>
</dbReference>
<dbReference type="InterPro" id="IPR043138">
    <property type="entry name" value="GGT_lsub"/>
</dbReference>
<keyword evidence="7" id="KW-0865">Zymogen</keyword>
<dbReference type="UniPathway" id="UPA00204"/>
<comment type="catalytic activity">
    <reaction evidence="4 7">
        <text>an N-terminal (5-L-glutamyl)-[peptide] + an alpha-amino acid = 5-L-glutamyl amino acid + an N-terminal L-alpha-aminoacyl-[peptide]</text>
        <dbReference type="Rhea" id="RHEA:23904"/>
        <dbReference type="Rhea" id="RHEA-COMP:9780"/>
        <dbReference type="Rhea" id="RHEA-COMP:9795"/>
        <dbReference type="ChEBI" id="CHEBI:77644"/>
        <dbReference type="ChEBI" id="CHEBI:78597"/>
        <dbReference type="ChEBI" id="CHEBI:78599"/>
        <dbReference type="ChEBI" id="CHEBI:78608"/>
        <dbReference type="EC" id="2.3.2.2"/>
    </reaction>
</comment>
<evidence type="ECO:0000256" key="8">
    <source>
        <dbReference type="SAM" id="SignalP"/>
    </source>
</evidence>
<keyword evidence="7" id="KW-0317">Glutathione biosynthesis</keyword>
<feature type="binding site" evidence="6">
    <location>
        <position position="410"/>
    </location>
    <ligand>
        <name>L-glutamate</name>
        <dbReference type="ChEBI" id="CHEBI:29985"/>
    </ligand>
</feature>
<feature type="binding site" evidence="6">
    <location>
        <begin position="439"/>
        <end position="440"/>
    </location>
    <ligand>
        <name>L-glutamate</name>
        <dbReference type="ChEBI" id="CHEBI:29985"/>
    </ligand>
</feature>
<reference evidence="9 10" key="1">
    <citation type="submission" date="2016-10" db="EMBL/GenBank/DDBJ databases">
        <authorList>
            <person name="de Groot N.N."/>
        </authorList>
    </citation>
    <scope>NUCLEOTIDE SEQUENCE [LARGE SCALE GENOMIC DNA]</scope>
    <source>
        <strain evidence="9 10">Nm146</strain>
    </source>
</reference>
<protein>
    <recommendedName>
        <fullName evidence="7">Glutathione hydrolase proenzyme</fullName>
        <ecNumber evidence="7">2.3.2.2</ecNumber>
        <ecNumber evidence="7">3.4.19.13</ecNumber>
    </recommendedName>
    <component>
        <recommendedName>
            <fullName evidence="7">Glutathione hydrolase large chain</fullName>
        </recommendedName>
    </component>
    <component>
        <recommendedName>
            <fullName evidence="7">Glutathione hydrolase small chain</fullName>
        </recommendedName>
    </component>
</protein>
<dbReference type="Gene3D" id="3.60.20.40">
    <property type="match status" value="1"/>
</dbReference>
<dbReference type="GO" id="GO:0006750">
    <property type="term" value="P:glutathione biosynthetic process"/>
    <property type="evidence" value="ECO:0007669"/>
    <property type="project" value="UniProtKB-KW"/>
</dbReference>
<dbReference type="RefSeq" id="WP_090666049.1">
    <property type="nucleotide sequence ID" value="NZ_FOUF01000002.1"/>
</dbReference>
<evidence type="ECO:0000256" key="2">
    <source>
        <dbReference type="ARBA" id="ARBA00001089"/>
    </source>
</evidence>
<accession>A0A1I4LM40</accession>
<gene>
    <name evidence="9" type="ORF">SAMN05421880_102129</name>
</gene>
<name>A0A1I4LM40_9PROT</name>
<dbReference type="PRINTS" id="PR01210">
    <property type="entry name" value="GGTRANSPTASE"/>
</dbReference>
<feature type="chain" id="PRO_5011676330" description="Glutathione hydrolase proenzyme" evidence="8">
    <location>
        <begin position="21"/>
        <end position="572"/>
    </location>
</feature>
<sequence>MRSRTLFLYIFIILPGLAWAQPDTVKPKQPAVASANAYATDAGLEVLAAGGNAFDAAVAISATLGLVEPESSGLGGGGFFLLRKHDGHVVFVDARERAPAAASRDMYLDTKGQVKRSQAISGPLSAAIPGLPAGIVHIAERYGRLPLSESLKPAIRLARVGWKFGEKNRTMFAFKADVIARNAAAAALFQPDGKIPEIGSRLYNPDYAQVLERLVREGVAGFYHGAFARHMVEEVRKAGGIWTIEDLSSYTVVEREPIRLRHRHFEIITAPPPSSGGVALSQIFNILDGYDYVSMDDATRAHLFIEAMRRAYRDRAIYLGDPDHVVIPLDILLHPAYAAGLRASIHPDQAMPSRLLPSVSQYAERPGTSHFSIVDQEGNMASVTQTVNLPYGSGFVVPGTGFLLNNEMDDFSIKAGVPNAYGLIGEDANAIAPGRRPLSSMTPSILIGSNRVAALGSPGGSRIITTVLLGILALIDGDDAQAVANLPRYHHQYLPDEISAESNAFDTETIAALEAKGHTVKVYDRTWGNMQLVIWDPTTGEVQVGSDFRWQGISKGAVGEPIEKTGKEIIFR</sequence>
<keyword evidence="3 7" id="KW-0012">Acyltransferase</keyword>
<keyword evidence="7 9" id="KW-0378">Hydrolase</keyword>
<evidence type="ECO:0000256" key="3">
    <source>
        <dbReference type="ARBA" id="ARBA00023315"/>
    </source>
</evidence>
<feature type="binding site" evidence="6">
    <location>
        <begin position="386"/>
        <end position="388"/>
    </location>
    <ligand>
        <name>L-glutamate</name>
        <dbReference type="ChEBI" id="CHEBI:29985"/>
    </ligand>
</feature>
<feature type="binding site" evidence="6">
    <location>
        <position position="95"/>
    </location>
    <ligand>
        <name>L-glutamate</name>
        <dbReference type="ChEBI" id="CHEBI:29985"/>
    </ligand>
</feature>
<dbReference type="SUPFAM" id="SSF56235">
    <property type="entry name" value="N-terminal nucleophile aminohydrolases (Ntn hydrolases)"/>
    <property type="match status" value="1"/>
</dbReference>
<dbReference type="EC" id="3.4.19.13" evidence="7"/>
<dbReference type="PANTHER" id="PTHR43199">
    <property type="entry name" value="GLUTATHIONE HYDROLASE"/>
    <property type="match status" value="1"/>
</dbReference>
<dbReference type="Gene3D" id="1.10.246.130">
    <property type="match status" value="1"/>
</dbReference>
<dbReference type="GO" id="GO:0103068">
    <property type="term" value="F:leukotriene C4 gamma-glutamyl transferase activity"/>
    <property type="evidence" value="ECO:0007669"/>
    <property type="project" value="UniProtKB-EC"/>
</dbReference>
<dbReference type="GO" id="GO:0036374">
    <property type="term" value="F:glutathione hydrolase activity"/>
    <property type="evidence" value="ECO:0007669"/>
    <property type="project" value="UniProtKB-UniRule"/>
</dbReference>
<evidence type="ECO:0000256" key="5">
    <source>
        <dbReference type="PIRSR" id="PIRSR600101-1"/>
    </source>
</evidence>
<feature type="binding site" evidence="6">
    <location>
        <position position="460"/>
    </location>
    <ligand>
        <name>L-glutamate</name>
        <dbReference type="ChEBI" id="CHEBI:29985"/>
    </ligand>
</feature>
<dbReference type="EC" id="2.3.2.2" evidence="7"/>
<dbReference type="NCBIfam" id="TIGR00066">
    <property type="entry name" value="g_glut_trans"/>
    <property type="match status" value="1"/>
</dbReference>
<evidence type="ECO:0000256" key="4">
    <source>
        <dbReference type="ARBA" id="ARBA00047417"/>
    </source>
</evidence>
<evidence type="ECO:0000256" key="1">
    <source>
        <dbReference type="ARBA" id="ARBA00001049"/>
    </source>
</evidence>
<dbReference type="PANTHER" id="PTHR43199:SF6">
    <property type="entry name" value="GLUTATHIONE HYDROLASE PROENZYME"/>
    <property type="match status" value="1"/>
</dbReference>
<dbReference type="InterPro" id="IPR043137">
    <property type="entry name" value="GGT_ssub_C"/>
</dbReference>
<evidence type="ECO:0000313" key="10">
    <source>
        <dbReference type="Proteomes" id="UP000199561"/>
    </source>
</evidence>
<comment type="PTM">
    <text evidence="7">Cleaved by autocatalysis into a large and a small subunit.</text>
</comment>
<dbReference type="InterPro" id="IPR029055">
    <property type="entry name" value="Ntn_hydrolases_N"/>
</dbReference>
<feature type="signal peptide" evidence="8">
    <location>
        <begin position="1"/>
        <end position="20"/>
    </location>
</feature>
<comment type="catalytic activity">
    <reaction evidence="1 7">
        <text>an S-substituted glutathione + H2O = an S-substituted L-cysteinylglycine + L-glutamate</text>
        <dbReference type="Rhea" id="RHEA:59468"/>
        <dbReference type="ChEBI" id="CHEBI:15377"/>
        <dbReference type="ChEBI" id="CHEBI:29985"/>
        <dbReference type="ChEBI" id="CHEBI:90779"/>
        <dbReference type="ChEBI" id="CHEBI:143103"/>
        <dbReference type="EC" id="3.4.19.13"/>
    </reaction>
</comment>
<dbReference type="GO" id="GO:0006751">
    <property type="term" value="P:glutathione catabolic process"/>
    <property type="evidence" value="ECO:0007669"/>
    <property type="project" value="UniProtKB-UniRule"/>
</dbReference>
<dbReference type="InterPro" id="IPR000101">
    <property type="entry name" value="GGT_peptidase"/>
</dbReference>
<comment type="catalytic activity">
    <reaction evidence="2 7">
        <text>glutathione + H2O = L-cysteinylglycine + L-glutamate</text>
        <dbReference type="Rhea" id="RHEA:28807"/>
        <dbReference type="ChEBI" id="CHEBI:15377"/>
        <dbReference type="ChEBI" id="CHEBI:29985"/>
        <dbReference type="ChEBI" id="CHEBI:57925"/>
        <dbReference type="ChEBI" id="CHEBI:61694"/>
        <dbReference type="EC" id="3.4.19.13"/>
    </reaction>
</comment>
<keyword evidence="8" id="KW-0732">Signal</keyword>
<evidence type="ECO:0000256" key="7">
    <source>
        <dbReference type="RuleBase" id="RU368036"/>
    </source>
</evidence>
<dbReference type="InterPro" id="IPR051792">
    <property type="entry name" value="GGT_bact"/>
</dbReference>
<comment type="similarity">
    <text evidence="7">Belongs to the gamma-glutamyltransferase family.</text>
</comment>
<keyword evidence="10" id="KW-1185">Reference proteome</keyword>
<evidence type="ECO:0000256" key="6">
    <source>
        <dbReference type="PIRSR" id="PIRSR600101-2"/>
    </source>
</evidence>
<keyword evidence="7" id="KW-0808">Transferase</keyword>
<feature type="active site" description="Nucleophile" evidence="5">
    <location>
        <position position="368"/>
    </location>
</feature>
<dbReference type="STRING" id="52442.SAMN05421880_102129"/>
<proteinExistence type="inferred from homology"/>
<organism evidence="9 10">
    <name type="scientific">Nitrosomonas nitrosa</name>
    <dbReference type="NCBI Taxonomy" id="52442"/>
    <lineage>
        <taxon>Bacteria</taxon>
        <taxon>Pseudomonadati</taxon>
        <taxon>Pseudomonadota</taxon>
        <taxon>Betaproteobacteria</taxon>
        <taxon>Nitrosomonadales</taxon>
        <taxon>Nitrosomonadaceae</taxon>
        <taxon>Nitrosomonas</taxon>
    </lineage>
</organism>
<comment type="subunit">
    <text evidence="7">This enzyme consists of two polypeptide chains, which are synthesized in precursor form from a single polypeptide.</text>
</comment>
<dbReference type="EMBL" id="FOUF01000002">
    <property type="protein sequence ID" value="SFL91961.1"/>
    <property type="molecule type" value="Genomic_DNA"/>
</dbReference>
<evidence type="ECO:0000313" key="9">
    <source>
        <dbReference type="EMBL" id="SFL91961.1"/>
    </source>
</evidence>
<dbReference type="AlphaFoldDB" id="A0A1I4LM40"/>